<gene>
    <name evidence="1" type="ORF">NCTC12965_05970</name>
</gene>
<dbReference type="AlphaFoldDB" id="A0A4U9VSF9"/>
<reference evidence="1" key="1">
    <citation type="submission" date="2019-05" db="EMBL/GenBank/DDBJ databases">
        <authorList>
            <consortium name="Pathogen Informatics"/>
        </authorList>
    </citation>
    <scope>NUCLEOTIDE SEQUENCE [LARGE SCALE GENOMIC DNA]</scope>
    <source>
        <strain evidence="1">NCTC12965</strain>
    </source>
</reference>
<dbReference type="EMBL" id="CABEEZ010000122">
    <property type="protein sequence ID" value="VTR50415.1"/>
    <property type="molecule type" value="Genomic_DNA"/>
</dbReference>
<protein>
    <submittedName>
        <fullName evidence="1">Uncharacterized protein</fullName>
    </submittedName>
</protein>
<accession>A0A4U9VSF9</accession>
<name>A0A4U9VSF9_SERFO</name>
<organism evidence="1">
    <name type="scientific">Serratia fonticola</name>
    <dbReference type="NCBI Taxonomy" id="47917"/>
    <lineage>
        <taxon>Bacteria</taxon>
        <taxon>Pseudomonadati</taxon>
        <taxon>Pseudomonadota</taxon>
        <taxon>Gammaproteobacteria</taxon>
        <taxon>Enterobacterales</taxon>
        <taxon>Yersiniaceae</taxon>
        <taxon>Serratia</taxon>
    </lineage>
</organism>
<proteinExistence type="predicted"/>
<sequence length="51" mass="5633">MIQSAAYVAGTVISEKIISLMGKKKMVLLGLLSRDCRLTVPILSWREITPT</sequence>
<evidence type="ECO:0000313" key="1">
    <source>
        <dbReference type="EMBL" id="VTR50415.1"/>
    </source>
</evidence>